<evidence type="ECO:0000256" key="1">
    <source>
        <dbReference type="SAM" id="SignalP"/>
    </source>
</evidence>
<feature type="chain" id="PRO_5010723224" description="Outer membrane protein beta-barrel domain-containing protein" evidence="1">
    <location>
        <begin position="22"/>
        <end position="153"/>
    </location>
</feature>
<proteinExistence type="predicted"/>
<sequence>MRYTSLLSVIFVLGFSGLSEAQFLDQTAIGAGYKYTGRNSLKLSLEYRTATSSSQGYFNIGAGAVYTPVNGNAKFLPEVHANYNNAVFMYGLSATPYALEPNIGLNIFNMMWLTGGYAIPLNKDKYFKGITVGIQFNIAPVKGSNFYDKFKTF</sequence>
<dbReference type="eggNOG" id="ENOG50338DM">
    <property type="taxonomic scope" value="Bacteria"/>
</dbReference>
<organism evidence="2 3">
    <name type="scientific">Elizabethkingia meningoseptica</name>
    <name type="common">Chryseobacterium meningosepticum</name>
    <dbReference type="NCBI Taxonomy" id="238"/>
    <lineage>
        <taxon>Bacteria</taxon>
        <taxon>Pseudomonadati</taxon>
        <taxon>Bacteroidota</taxon>
        <taxon>Flavobacteriia</taxon>
        <taxon>Flavobacteriales</taxon>
        <taxon>Weeksellaceae</taxon>
        <taxon>Elizabethkingia</taxon>
    </lineage>
</organism>
<name>A0A1V3TYI6_ELIME</name>
<dbReference type="OrthoDB" id="1149207at2"/>
<keyword evidence="1" id="KW-0732">Signal</keyword>
<evidence type="ECO:0000313" key="3">
    <source>
        <dbReference type="Proteomes" id="UP000188947"/>
    </source>
</evidence>
<dbReference type="AlphaFoldDB" id="A0A1V3TYI6"/>
<feature type="signal peptide" evidence="1">
    <location>
        <begin position="1"/>
        <end position="21"/>
    </location>
</feature>
<evidence type="ECO:0000313" key="2">
    <source>
        <dbReference type="EMBL" id="OOH94330.1"/>
    </source>
</evidence>
<dbReference type="RefSeq" id="WP_069214227.1">
    <property type="nucleotide sequence ID" value="NZ_CP016378.1"/>
</dbReference>
<dbReference type="Proteomes" id="UP000188947">
    <property type="component" value="Unassembled WGS sequence"/>
</dbReference>
<protein>
    <recommendedName>
        <fullName evidence="4">Outer membrane protein beta-barrel domain-containing protein</fullName>
    </recommendedName>
</protein>
<dbReference type="EMBL" id="MPOG01000014">
    <property type="protein sequence ID" value="OOH94330.1"/>
    <property type="molecule type" value="Genomic_DNA"/>
</dbReference>
<dbReference type="STRING" id="238.BBD35_12655"/>
<accession>A0A1V3TYI6</accession>
<reference evidence="2 3" key="1">
    <citation type="submission" date="2016-11" db="EMBL/GenBank/DDBJ databases">
        <title>Genome sequence and comparative genomic analysis of clinical strain Elizabethkingia meningoseptica 61421 PRCM.</title>
        <authorList>
            <person name="Wang M."/>
            <person name="Hu S."/>
            <person name="Cao L."/>
            <person name="Jiang T."/>
            <person name="Zhou Y."/>
            <person name="Ming D."/>
        </authorList>
    </citation>
    <scope>NUCLEOTIDE SEQUENCE [LARGE SCALE GENOMIC DNA]</scope>
    <source>
        <strain evidence="2 3">61421 PRCM</strain>
    </source>
</reference>
<evidence type="ECO:0008006" key="4">
    <source>
        <dbReference type="Google" id="ProtNLM"/>
    </source>
</evidence>
<keyword evidence="3" id="KW-1185">Reference proteome</keyword>
<comment type="caution">
    <text evidence="2">The sequence shown here is derived from an EMBL/GenBank/DDBJ whole genome shotgun (WGS) entry which is preliminary data.</text>
</comment>
<gene>
    <name evidence="2" type="ORF">BMF97_13335</name>
</gene>